<accession>A0A9P6HZP5</accession>
<comment type="caution">
    <text evidence="2">The sequence shown here is derived from an EMBL/GenBank/DDBJ whole genome shotgun (WGS) entry which is preliminary data.</text>
</comment>
<dbReference type="OrthoDB" id="4845881at2759"/>
<reference evidence="2" key="2">
    <citation type="submission" date="2020-11" db="EMBL/GenBank/DDBJ databases">
        <title>Whole genome sequencing of Colletotrichum sp.</title>
        <authorList>
            <person name="Li H."/>
        </authorList>
    </citation>
    <scope>NUCLEOTIDE SEQUENCE</scope>
    <source>
        <strain evidence="2">CkLH20</strain>
    </source>
</reference>
<evidence type="ECO:0000313" key="3">
    <source>
        <dbReference type="Proteomes" id="UP000781932"/>
    </source>
</evidence>
<proteinExistence type="predicted"/>
<reference evidence="2" key="1">
    <citation type="submission" date="2020-03" db="EMBL/GenBank/DDBJ databases">
        <authorList>
            <person name="He L."/>
        </authorList>
    </citation>
    <scope>NUCLEOTIDE SEQUENCE</scope>
    <source>
        <strain evidence="2">CkLH20</strain>
    </source>
</reference>
<protein>
    <recommendedName>
        <fullName evidence="4">Infection structure specific protein</fullName>
    </recommendedName>
</protein>
<dbReference type="Proteomes" id="UP000781932">
    <property type="component" value="Unassembled WGS sequence"/>
</dbReference>
<sequence length="226" mass="22158">MQSKLLLAATAATGAVAIDLSGNFPHAFRRAVDLAPRDEAQCAIVAAQNSAVLEDFPMMPTGAELDSIPTLSDPCSFPTVTGSAGSVVTSYSSALESWKDAHVTELRSIWQACSDAPAFSSVIAQYGSALCSTVLVEITSADASNATGTATATATGTVSVTETGTVTATDATVTESGSASGTASGEASASGEAASTTASPAAAPKETGLFVAAAAAAAGIVGAVML</sequence>
<dbReference type="EMBL" id="JAATWM020000033">
    <property type="protein sequence ID" value="KAF9873110.1"/>
    <property type="molecule type" value="Genomic_DNA"/>
</dbReference>
<name>A0A9P6HZP5_9PEZI</name>
<dbReference type="RefSeq" id="XP_038742571.1">
    <property type="nucleotide sequence ID" value="XM_038891988.1"/>
</dbReference>
<evidence type="ECO:0008006" key="4">
    <source>
        <dbReference type="Google" id="ProtNLM"/>
    </source>
</evidence>
<organism evidence="2 3">
    <name type="scientific">Colletotrichum karsti</name>
    <dbReference type="NCBI Taxonomy" id="1095194"/>
    <lineage>
        <taxon>Eukaryota</taxon>
        <taxon>Fungi</taxon>
        <taxon>Dikarya</taxon>
        <taxon>Ascomycota</taxon>
        <taxon>Pezizomycotina</taxon>
        <taxon>Sordariomycetes</taxon>
        <taxon>Hypocreomycetidae</taxon>
        <taxon>Glomerellales</taxon>
        <taxon>Glomerellaceae</taxon>
        <taxon>Colletotrichum</taxon>
        <taxon>Colletotrichum boninense species complex</taxon>
    </lineage>
</organism>
<dbReference type="AlphaFoldDB" id="A0A9P6HZP5"/>
<keyword evidence="3" id="KW-1185">Reference proteome</keyword>
<gene>
    <name evidence="2" type="ORF">CkaCkLH20_09273</name>
</gene>
<feature type="region of interest" description="Disordered" evidence="1">
    <location>
        <begin position="174"/>
        <end position="199"/>
    </location>
</feature>
<evidence type="ECO:0000256" key="1">
    <source>
        <dbReference type="SAM" id="MobiDB-lite"/>
    </source>
</evidence>
<evidence type="ECO:0000313" key="2">
    <source>
        <dbReference type="EMBL" id="KAF9873110.1"/>
    </source>
</evidence>
<dbReference type="GeneID" id="62165062"/>